<dbReference type="AlphaFoldDB" id="A0A3D8Q135"/>
<protein>
    <submittedName>
        <fullName evidence="1">Uncharacterized protein</fullName>
    </submittedName>
</protein>
<proteinExistence type="predicted"/>
<reference evidence="2" key="1">
    <citation type="submission" date="2017-11" db="EMBL/GenBank/DDBJ databases">
        <authorList>
            <person name="Zhu W."/>
        </authorList>
    </citation>
    <scope>NUCLEOTIDE SEQUENCE [LARGE SCALE GENOMIC DNA]</scope>
    <source>
        <strain evidence="2">CAU 1051</strain>
    </source>
</reference>
<dbReference type="Proteomes" id="UP000256520">
    <property type="component" value="Unassembled WGS sequence"/>
</dbReference>
<dbReference type="EMBL" id="PIOD01000002">
    <property type="protein sequence ID" value="RDW21752.1"/>
    <property type="molecule type" value="Genomic_DNA"/>
</dbReference>
<name>A0A3D8Q135_9BACI</name>
<sequence>MKIKTNFIVRCNAVEVFLVLRESTWLRFAVYIDYFLCPHAQSGKTTELIDGPVAAVQSFFAFIKKN</sequence>
<accession>A0A3D8Q135</accession>
<organism evidence="1 2">
    <name type="scientific">Oceanobacillus chungangensis</name>
    <dbReference type="NCBI Taxonomy" id="1229152"/>
    <lineage>
        <taxon>Bacteria</taxon>
        <taxon>Bacillati</taxon>
        <taxon>Bacillota</taxon>
        <taxon>Bacilli</taxon>
        <taxon>Bacillales</taxon>
        <taxon>Bacillaceae</taxon>
        <taxon>Oceanobacillus</taxon>
    </lineage>
</organism>
<keyword evidence="2" id="KW-1185">Reference proteome</keyword>
<gene>
    <name evidence="1" type="ORF">CWR45_02435</name>
</gene>
<comment type="caution">
    <text evidence="1">The sequence shown here is derived from an EMBL/GenBank/DDBJ whole genome shotgun (WGS) entry which is preliminary data.</text>
</comment>
<evidence type="ECO:0000313" key="2">
    <source>
        <dbReference type="Proteomes" id="UP000256520"/>
    </source>
</evidence>
<evidence type="ECO:0000313" key="1">
    <source>
        <dbReference type="EMBL" id="RDW21752.1"/>
    </source>
</evidence>